<reference evidence="2" key="1">
    <citation type="submission" date="2017-02" db="UniProtKB">
        <authorList>
            <consortium name="WormBaseParasite"/>
        </authorList>
    </citation>
    <scope>IDENTIFICATION</scope>
</reference>
<sequence>LNFFIIKIKSVSCTDAHVDCPSYRQLCNFGDYGICRRTCVLSNDKRFSPELSICPSKKSE</sequence>
<dbReference type="Proteomes" id="UP000038040">
    <property type="component" value="Unplaced"/>
</dbReference>
<name>A0A0N4URV0_DRAME</name>
<evidence type="ECO:0000313" key="1">
    <source>
        <dbReference type="Proteomes" id="UP000038040"/>
    </source>
</evidence>
<proteinExistence type="predicted"/>
<dbReference type="AlphaFoldDB" id="A0A0N4URV0"/>
<organism evidence="1 2">
    <name type="scientific">Dracunculus medinensis</name>
    <name type="common">Guinea worm</name>
    <dbReference type="NCBI Taxonomy" id="318479"/>
    <lineage>
        <taxon>Eukaryota</taxon>
        <taxon>Metazoa</taxon>
        <taxon>Ecdysozoa</taxon>
        <taxon>Nematoda</taxon>
        <taxon>Chromadorea</taxon>
        <taxon>Rhabditida</taxon>
        <taxon>Spirurina</taxon>
        <taxon>Dracunculoidea</taxon>
        <taxon>Dracunculidae</taxon>
        <taxon>Dracunculus</taxon>
    </lineage>
</organism>
<dbReference type="WBParaSite" id="DME_0001078201-mRNA-1">
    <property type="protein sequence ID" value="DME_0001078201-mRNA-1"/>
    <property type="gene ID" value="DME_0001078201"/>
</dbReference>
<evidence type="ECO:0000313" key="2">
    <source>
        <dbReference type="WBParaSite" id="DME_0001078201-mRNA-1"/>
    </source>
</evidence>
<accession>A0A0N4URV0</accession>
<protein>
    <submittedName>
        <fullName evidence="2">Kazal-like domain-containing protein</fullName>
    </submittedName>
</protein>